<dbReference type="Gene3D" id="3.30.360.10">
    <property type="entry name" value="Dihydrodipicolinate Reductase, domain 2"/>
    <property type="match status" value="1"/>
</dbReference>
<evidence type="ECO:0000259" key="5">
    <source>
        <dbReference type="Pfam" id="PF01408"/>
    </source>
</evidence>
<evidence type="ECO:0000256" key="2">
    <source>
        <dbReference type="ARBA" id="ARBA00023002"/>
    </source>
</evidence>
<dbReference type="Pfam" id="PF01408">
    <property type="entry name" value="GFO_IDH_MocA"/>
    <property type="match status" value="1"/>
</dbReference>
<dbReference type="InterPro" id="IPR000683">
    <property type="entry name" value="Gfo/Idh/MocA-like_OxRdtase_N"/>
</dbReference>
<dbReference type="Gene3D" id="3.40.50.720">
    <property type="entry name" value="NAD(P)-binding Rossmann-like Domain"/>
    <property type="match status" value="1"/>
</dbReference>
<accession>A0ABY4FSM6</accession>
<keyword evidence="2" id="KW-0560">Oxidoreductase</keyword>
<dbReference type="SUPFAM" id="SSF51735">
    <property type="entry name" value="NAD(P)-binding Rossmann-fold domains"/>
    <property type="match status" value="1"/>
</dbReference>
<comment type="similarity">
    <text evidence="1">Belongs to the Gfo/Idh/MocA family.</text>
</comment>
<feature type="region of interest" description="Disordered" evidence="4">
    <location>
        <begin position="1"/>
        <end position="31"/>
    </location>
</feature>
<feature type="domain" description="GFO/IDH/MocA-like oxidoreductase" evidence="6">
    <location>
        <begin position="168"/>
        <end position="279"/>
    </location>
</feature>
<proteinExistence type="inferred from homology"/>
<evidence type="ECO:0000256" key="1">
    <source>
        <dbReference type="ARBA" id="ARBA00010928"/>
    </source>
</evidence>
<gene>
    <name evidence="7" type="ORF">MUN76_09360</name>
</gene>
<keyword evidence="3" id="KW-0520">NAD</keyword>
<dbReference type="Pfam" id="PF22725">
    <property type="entry name" value="GFO_IDH_MocA_C3"/>
    <property type="match status" value="1"/>
</dbReference>
<keyword evidence="8" id="KW-1185">Reference proteome</keyword>
<evidence type="ECO:0000256" key="4">
    <source>
        <dbReference type="SAM" id="MobiDB-lite"/>
    </source>
</evidence>
<evidence type="ECO:0000256" key="3">
    <source>
        <dbReference type="ARBA" id="ARBA00023027"/>
    </source>
</evidence>
<dbReference type="RefSeq" id="WP_244684172.1">
    <property type="nucleotide sequence ID" value="NZ_CP095043.1"/>
</dbReference>
<name>A0ABY4FSM6_9MICO</name>
<dbReference type="InterPro" id="IPR036291">
    <property type="entry name" value="NAD(P)-bd_dom_sf"/>
</dbReference>
<dbReference type="InterPro" id="IPR055170">
    <property type="entry name" value="GFO_IDH_MocA-like_dom"/>
</dbReference>
<dbReference type="PANTHER" id="PTHR22604">
    <property type="entry name" value="OXIDOREDUCTASES"/>
    <property type="match status" value="1"/>
</dbReference>
<feature type="domain" description="Gfo/Idh/MocA-like oxidoreductase N-terminal" evidence="5">
    <location>
        <begin position="39"/>
        <end position="152"/>
    </location>
</feature>
<dbReference type="SUPFAM" id="SSF55347">
    <property type="entry name" value="Glyceraldehyde-3-phosphate dehydrogenase-like, C-terminal domain"/>
    <property type="match status" value="1"/>
</dbReference>
<dbReference type="PANTHER" id="PTHR22604:SF105">
    <property type="entry name" value="TRANS-1,2-DIHYDROBENZENE-1,2-DIOL DEHYDROGENASE"/>
    <property type="match status" value="1"/>
</dbReference>
<reference evidence="7 8" key="1">
    <citation type="submission" date="2022-04" db="EMBL/GenBank/DDBJ databases">
        <title>Leucobacter sp. isolated from rhizosphere of onion.</title>
        <authorList>
            <person name="Won M."/>
            <person name="Lee C.-M."/>
            <person name="Woen H.-Y."/>
            <person name="Kwon S.-W."/>
        </authorList>
    </citation>
    <scope>NUCLEOTIDE SEQUENCE [LARGE SCALE GENOMIC DNA]</scope>
    <source>
        <strain evidence="7 8">H25R-14</strain>
    </source>
</reference>
<evidence type="ECO:0000313" key="7">
    <source>
        <dbReference type="EMBL" id="UOQ59265.1"/>
    </source>
</evidence>
<protein>
    <submittedName>
        <fullName evidence="7">Gfo/Idh/MocA family oxidoreductase</fullName>
    </submittedName>
</protein>
<dbReference type="InterPro" id="IPR050984">
    <property type="entry name" value="Gfo/Idh/MocA_domain"/>
</dbReference>
<organism evidence="7 8">
    <name type="scientific">Leucobacter rhizosphaerae</name>
    <dbReference type="NCBI Taxonomy" id="2932245"/>
    <lineage>
        <taxon>Bacteria</taxon>
        <taxon>Bacillati</taxon>
        <taxon>Actinomycetota</taxon>
        <taxon>Actinomycetes</taxon>
        <taxon>Micrococcales</taxon>
        <taxon>Microbacteriaceae</taxon>
        <taxon>Leucobacter</taxon>
    </lineage>
</organism>
<evidence type="ECO:0000313" key="8">
    <source>
        <dbReference type="Proteomes" id="UP000831775"/>
    </source>
</evidence>
<dbReference type="Proteomes" id="UP000831775">
    <property type="component" value="Chromosome"/>
</dbReference>
<sequence>MSTREGADGPSAPSAHDAHRAPGALPEPLVPDPLTGPSLRWGILGSGWIAARFVEALQASTNQRVVAVGSRTLARAEEFARDHGIAEAHGSYEALVAADIDVVYVATGHLDHLAHATLALEAGRPVLVEKPMTPRLADTQRLVELARARGLFAMEAVWTLALPRTCVVRQVLASGMLGEIVEVQATIGERLVDHHRAMDPAQGGGAMNDLGTYPLMFVSEVLPDLRVEAVVGHRHPEHGAIGQFHALLGDGAGRQATVSASMLADTPTTAFIAGTEATLTLDAPFYHPGPVTVRFHDGRELRYTEPALGHTQLFWEALEVARCIDAGLTESPLRPLDRTLETIALMERSRELMRDPLAG</sequence>
<evidence type="ECO:0000259" key="6">
    <source>
        <dbReference type="Pfam" id="PF22725"/>
    </source>
</evidence>
<dbReference type="EMBL" id="CP095043">
    <property type="protein sequence ID" value="UOQ59265.1"/>
    <property type="molecule type" value="Genomic_DNA"/>
</dbReference>